<gene>
    <name evidence="1" type="ORF">KCN53_15345</name>
</gene>
<dbReference type="Proteomes" id="UP000824621">
    <property type="component" value="Unassembled WGS sequence"/>
</dbReference>
<sequence>MVPKARLFRAGLWGVALTLQTGAGARIENSLSAQLRGVVSTDQFSDDLRSWADMGVSGQLTANYNRLDASIAGSAGYRQAILGELAQSEYVLGQANASAQFVPGEVILDLAATAQQGRETTGSLAGGVQNLDAENTLQIYSFYAQPRLSKNFGRSLSMYASYNAGYTFTTGRGGQAGLAGTNATGLRESFTHGTQTSIGWQPGSSRLTLGLQSSWRETRQERFDQRFETARVGALANLYVDRSLRGGVNVGYETVENTQAAIILDPLTGFPVLDDDGDVVTDPGVRVTGFERRGAFGLANVSYTPSPRFAANMTAGYQDGGAYLSGRLGYRAGNYTSLSATVDRSLRTAGERGQRNRGFVLGDTTTVDLDGDGEAEDLDEIGFECPGGFSEQGEQCVFAEALPILSGSFRQTRGSLSARWQRNRSSLSASAFYEQRDYLDPEEIEGADPVQVPALNRGATYSFGGNLAVSQRMLDDQSISAAMRVAVTEDFDGEQIVRYTSNLNYRRGISEDLYLLASLSASTGGRSSTSGKNSLAALGVGVGYRF</sequence>
<dbReference type="SUPFAM" id="SSF56935">
    <property type="entry name" value="Porins"/>
    <property type="match status" value="1"/>
</dbReference>
<accession>A0ABS7WNM9</accession>
<organism evidence="1 2">
    <name type="scientific">Pacificimonas aurantium</name>
    <dbReference type="NCBI Taxonomy" id="1250540"/>
    <lineage>
        <taxon>Bacteria</taxon>
        <taxon>Pseudomonadati</taxon>
        <taxon>Pseudomonadota</taxon>
        <taxon>Alphaproteobacteria</taxon>
        <taxon>Sphingomonadales</taxon>
        <taxon>Sphingosinicellaceae</taxon>
        <taxon>Pacificimonas</taxon>
    </lineage>
</organism>
<proteinExistence type="predicted"/>
<evidence type="ECO:0008006" key="3">
    <source>
        <dbReference type="Google" id="ProtNLM"/>
    </source>
</evidence>
<evidence type="ECO:0000313" key="2">
    <source>
        <dbReference type="Proteomes" id="UP000824621"/>
    </source>
</evidence>
<evidence type="ECO:0000313" key="1">
    <source>
        <dbReference type="EMBL" id="MBZ6380001.1"/>
    </source>
</evidence>
<reference evidence="1 2" key="1">
    <citation type="submission" date="2021-04" db="EMBL/GenBank/DDBJ databases">
        <authorList>
            <person name="Pira H."/>
            <person name="Risdian C."/>
            <person name="Wink J."/>
        </authorList>
    </citation>
    <scope>NUCLEOTIDE SEQUENCE [LARGE SCALE GENOMIC DNA]</scope>
    <source>
        <strain evidence="1 2">DSM 107782</strain>
    </source>
</reference>
<keyword evidence="2" id="KW-1185">Reference proteome</keyword>
<dbReference type="RefSeq" id="WP_143712256.1">
    <property type="nucleotide sequence ID" value="NZ_JAGSGB010000004.1"/>
</dbReference>
<name>A0ABS7WNM9_9SPHN</name>
<comment type="caution">
    <text evidence="1">The sequence shown here is derived from an EMBL/GenBank/DDBJ whole genome shotgun (WGS) entry which is preliminary data.</text>
</comment>
<dbReference type="EMBL" id="JAGSGB010000004">
    <property type="protein sequence ID" value="MBZ6380001.1"/>
    <property type="molecule type" value="Genomic_DNA"/>
</dbReference>
<protein>
    <recommendedName>
        <fullName evidence="3">Glycine-rich cell wall structural protein</fullName>
    </recommendedName>
</protein>